<dbReference type="Pfam" id="PF16489">
    <property type="entry name" value="GAIN"/>
    <property type="match status" value="1"/>
</dbReference>
<dbReference type="CDD" id="cd00063">
    <property type="entry name" value="FN3"/>
    <property type="match status" value="1"/>
</dbReference>
<sequence>MLTVTPALNYSTVFHWPFNRLHLGMKGAAKVVRDAQMGNVLDMMKAGGGWVDLGQVNNRCLEDLSKCHEGISMSFWLQFTDGRQVITLINKNITLLSVHVKDYKNIFIRLKAGSSIWNIKRSCFPMGWFHLAITWNHRKLHYYENGHQVRVSSASSALIREDASPFGNSTKLSVGGNQGQGAFSTLRMSDLALWTRALSIEEVGDVYKKSSQKFLGLVSSKGRLSSDVIIPPFSKSSVLWKKVAISMWYYMEGWTNKTLYVILQTSAEYKEVFTVKQRQNRLWTYWDLQVPVNSSFQVILRGEINGSGGIFVDDISVETFNVPQPPSKMTIDSYSKRIRWTEEPGYECLPKAHFVVEYKKKSSENWTFAGYFDDGVFDLVNVSEGEKYTVRIFAKNFIGRSRASPITFWTNKPDPPKTFNVVFINITSVVISWWAYWCNGAPPRELHVRYRQQGSTVWELIKYKNPPRKVIFRSKFKYKTEYEFLGSTAYNGLRSEYSSVVKIRSPDLTNVTMTSNFTGPANTTLTIYCLAVNLTAVSFSWTKDSMTLQASYRVKFDVNTISSVLTIRFTKKTDSGNYTCKVSNSKTSFEETIGVAVSEPPSVHISPLVRTLFEGDSVSFHCHLLSGNISRLHVTWYEKVEDNPEKLMSDKNDSLSLTVKGTLPSRKDSHLSFYRCLVRNADGVGSSPLAKLVILRKGDEAVCASEESHEVAWSVTSAGMIDEQQCPYAIGQARRRCIKTGPKSVEWGEVDFSDCISLQIREIHDEVIAVTEGYTVSRTLSNILEDLQNASAPHAAPSLGEKSPSMYVKDLTTSVDALRRLIRYNAGQREKPLSNNRDINNLVKTSSNLLKRSNLPAWKNALKRTNDLAYQMISAIDEYGHHSTNKTSDIHVDANNVVLIAVKVSVNSSTSTIGIRITHRQSSLELPSLLFSRNNTSVTVVSVFFSTLGQILTRTKALDTSYLSGSDYLLNSRLASITVRPRPPNVIQPPFKLALETNKVAFAGRKRACVFLNLKIKNNTAWSTDGCNVVSSRTNRTTTSCACDHMTVFGILMAINGDKKEDVRHRAPLSWISIVGCLMSLAGILVTLLVLAFFWKNMRSPRTIVLINLCVAIAMTDVLVVTMEIIDLQSKTGCKVLAALLHFSVLSIFCWMLSEGVQLYLSLVKIIGTTVYANVKVFYALGWGLPSLVVSLSLIVTQGQGYADMQSCWLSTRNHVIWAFVSPGLLIVSVNIVVFTLVISSMLSSHRLRKEPLTRRFQRGLKASFVLLPVLGLSWSFGVLTMATNEIVFSYIFAVLNSLQGFLIFIFHCVLNKQLREVLTERRRKRAGRVTDAMTAQSNRKLSTTTGAPNSQLGSATPLRLLNLHQYSPEISLSRQPSPPSCAARAFGKTSLVSTSLDATRVDQNNLLQTGKGKEEKNTNSQETSEQVTYLGKTDESFKPCDIYERDWTSLESSSESIIDFNAGVELEVNR</sequence>
<dbReference type="CDD" id="cd15040">
    <property type="entry name" value="7tmB2_Adhesion"/>
    <property type="match status" value="1"/>
</dbReference>
<dbReference type="InterPro" id="IPR036179">
    <property type="entry name" value="Ig-like_dom_sf"/>
</dbReference>
<feature type="domain" description="G-protein coupled receptors family 2 profile 2" evidence="16">
    <location>
        <begin position="1069"/>
        <end position="1312"/>
    </location>
</feature>
<dbReference type="CDD" id="cd00096">
    <property type="entry name" value="Ig"/>
    <property type="match status" value="1"/>
</dbReference>
<evidence type="ECO:0000256" key="14">
    <source>
        <dbReference type="SAM" id="Phobius"/>
    </source>
</evidence>
<dbReference type="InterPro" id="IPR000203">
    <property type="entry name" value="GPS"/>
</dbReference>
<dbReference type="PROSITE" id="PS50221">
    <property type="entry name" value="GAIN_B"/>
    <property type="match status" value="1"/>
</dbReference>
<evidence type="ECO:0000256" key="11">
    <source>
        <dbReference type="ARBA" id="ARBA00023180"/>
    </source>
</evidence>
<dbReference type="Pfam" id="PF01825">
    <property type="entry name" value="GPS"/>
    <property type="match status" value="1"/>
</dbReference>
<dbReference type="Pfam" id="PF13385">
    <property type="entry name" value="Laminin_G_3"/>
    <property type="match status" value="1"/>
</dbReference>
<feature type="domain" description="Fibronectin type-III" evidence="18">
    <location>
        <begin position="322"/>
        <end position="414"/>
    </location>
</feature>
<dbReference type="SMART" id="SM00060">
    <property type="entry name" value="FN3"/>
    <property type="match status" value="2"/>
</dbReference>
<evidence type="ECO:0000259" key="16">
    <source>
        <dbReference type="PROSITE" id="PS50261"/>
    </source>
</evidence>
<feature type="transmembrane region" description="Helical" evidence="14">
    <location>
        <begin position="1260"/>
        <end position="1282"/>
    </location>
</feature>
<evidence type="ECO:0000256" key="4">
    <source>
        <dbReference type="ARBA" id="ARBA00022692"/>
    </source>
</evidence>
<dbReference type="SUPFAM" id="SSF48726">
    <property type="entry name" value="Immunoglobulin"/>
    <property type="match status" value="2"/>
</dbReference>
<feature type="region of interest" description="Disordered" evidence="13">
    <location>
        <begin position="1329"/>
        <end position="1355"/>
    </location>
</feature>
<dbReference type="InterPro" id="IPR032471">
    <property type="entry name" value="AGRL2-4_GAIN_subdom_A"/>
</dbReference>
<keyword evidence="12" id="KW-0807">Transducer</keyword>
<dbReference type="InterPro" id="IPR000998">
    <property type="entry name" value="MAM_dom"/>
</dbReference>
<dbReference type="InterPro" id="IPR036445">
    <property type="entry name" value="GPCR_2_extracell_dom_sf"/>
</dbReference>
<dbReference type="InterPro" id="IPR007110">
    <property type="entry name" value="Ig-like_dom"/>
</dbReference>
<keyword evidence="7" id="KW-0297">G-protein coupled receptor</keyword>
<evidence type="ECO:0000256" key="8">
    <source>
        <dbReference type="ARBA" id="ARBA00023136"/>
    </source>
</evidence>
<evidence type="ECO:0000256" key="10">
    <source>
        <dbReference type="ARBA" id="ARBA00023170"/>
    </source>
</evidence>
<evidence type="ECO:0000256" key="1">
    <source>
        <dbReference type="ARBA" id="ARBA00004651"/>
    </source>
</evidence>
<evidence type="ECO:0000256" key="7">
    <source>
        <dbReference type="ARBA" id="ARBA00023040"/>
    </source>
</evidence>
<keyword evidence="20" id="KW-1185">Reference proteome</keyword>
<dbReference type="PANTHER" id="PTHR12011">
    <property type="entry name" value="ADHESION G-PROTEIN COUPLED RECEPTOR"/>
    <property type="match status" value="1"/>
</dbReference>
<dbReference type="PRINTS" id="PR00249">
    <property type="entry name" value="GPCRSECRETIN"/>
</dbReference>
<dbReference type="SMART" id="SM00408">
    <property type="entry name" value="IGc2"/>
    <property type="match status" value="1"/>
</dbReference>
<dbReference type="GO" id="GO:0007166">
    <property type="term" value="P:cell surface receptor signaling pathway"/>
    <property type="evidence" value="ECO:0007669"/>
    <property type="project" value="InterPro"/>
</dbReference>
<evidence type="ECO:0000256" key="3">
    <source>
        <dbReference type="ARBA" id="ARBA00022475"/>
    </source>
</evidence>
<keyword evidence="3" id="KW-1003">Cell membrane</keyword>
<dbReference type="PROSITE" id="PS50835">
    <property type="entry name" value="IG_LIKE"/>
    <property type="match status" value="2"/>
</dbReference>
<dbReference type="Proteomes" id="UP000225706">
    <property type="component" value="Unassembled WGS sequence"/>
</dbReference>
<dbReference type="Gene3D" id="2.60.220.50">
    <property type="match status" value="1"/>
</dbReference>
<protein>
    <submittedName>
        <fullName evidence="19">Latrophilin-3</fullName>
    </submittedName>
</protein>
<dbReference type="InterPro" id="IPR003599">
    <property type="entry name" value="Ig_sub"/>
</dbReference>
<dbReference type="PROSITE" id="PS50261">
    <property type="entry name" value="G_PROTEIN_RECEP_F2_4"/>
    <property type="match status" value="1"/>
</dbReference>
<accession>A0A2B4RVQ8</accession>
<feature type="transmembrane region" description="Helical" evidence="14">
    <location>
        <begin position="1106"/>
        <end position="1126"/>
    </location>
</feature>
<dbReference type="InterPro" id="IPR046338">
    <property type="entry name" value="GAIN_dom_sf"/>
</dbReference>
<evidence type="ECO:0000259" key="17">
    <source>
        <dbReference type="PROSITE" id="PS50835"/>
    </source>
</evidence>
<dbReference type="SUPFAM" id="SSF81321">
    <property type="entry name" value="Family A G protein-coupled receptor-like"/>
    <property type="match status" value="1"/>
</dbReference>
<dbReference type="InterPro" id="IPR003598">
    <property type="entry name" value="Ig_sub2"/>
</dbReference>
<comment type="similarity">
    <text evidence="2">Belongs to the G-protein coupled receptor 2 family. Adhesion G-protein coupled receptor (ADGR) subfamily.</text>
</comment>
<dbReference type="SUPFAM" id="SSF49265">
    <property type="entry name" value="Fibronectin type III"/>
    <property type="match status" value="1"/>
</dbReference>
<proteinExistence type="inferred from homology"/>
<comment type="caution">
    <text evidence="19">The sequence shown here is derived from an EMBL/GenBank/DDBJ whole genome shotgun (WGS) entry which is preliminary data.</text>
</comment>
<dbReference type="STRING" id="50429.A0A2B4RVQ8"/>
<feature type="domain" description="GAIN-B" evidence="15">
    <location>
        <begin position="895"/>
        <end position="1059"/>
    </location>
</feature>
<dbReference type="EMBL" id="LSMT01000308">
    <property type="protein sequence ID" value="PFX20650.1"/>
    <property type="molecule type" value="Genomic_DNA"/>
</dbReference>
<evidence type="ECO:0000256" key="12">
    <source>
        <dbReference type="ARBA" id="ARBA00023224"/>
    </source>
</evidence>
<evidence type="ECO:0000259" key="18">
    <source>
        <dbReference type="PROSITE" id="PS50853"/>
    </source>
</evidence>
<dbReference type="Gene3D" id="1.20.1070.10">
    <property type="entry name" value="Rhodopsin 7-helix transmembrane proteins"/>
    <property type="match status" value="1"/>
</dbReference>
<dbReference type="PANTHER" id="PTHR12011:SF347">
    <property type="entry name" value="FI21270P1-RELATED"/>
    <property type="match status" value="1"/>
</dbReference>
<dbReference type="InterPro" id="IPR013098">
    <property type="entry name" value="Ig_I-set"/>
</dbReference>
<keyword evidence="6 14" id="KW-1133">Transmembrane helix</keyword>
<dbReference type="PROSITE" id="PS50853">
    <property type="entry name" value="FN3"/>
    <property type="match status" value="2"/>
</dbReference>
<organism evidence="19 20">
    <name type="scientific">Stylophora pistillata</name>
    <name type="common">Smooth cauliflower coral</name>
    <dbReference type="NCBI Taxonomy" id="50429"/>
    <lineage>
        <taxon>Eukaryota</taxon>
        <taxon>Metazoa</taxon>
        <taxon>Cnidaria</taxon>
        <taxon>Anthozoa</taxon>
        <taxon>Hexacorallia</taxon>
        <taxon>Scleractinia</taxon>
        <taxon>Astrocoeniina</taxon>
        <taxon>Pocilloporidae</taxon>
        <taxon>Stylophora</taxon>
    </lineage>
</organism>
<comment type="subcellular location">
    <subcellularLocation>
        <location evidence="1">Cell membrane</location>
        <topology evidence="1">Multi-pass membrane protein</topology>
    </subcellularLocation>
</comment>
<keyword evidence="9" id="KW-1015">Disulfide bond</keyword>
<dbReference type="Gene3D" id="2.60.120.200">
    <property type="match status" value="1"/>
</dbReference>
<feature type="transmembrane region" description="Helical" evidence="14">
    <location>
        <begin position="1216"/>
        <end position="1239"/>
    </location>
</feature>
<feature type="domain" description="Ig-like" evidence="17">
    <location>
        <begin position="601"/>
        <end position="693"/>
    </location>
</feature>
<evidence type="ECO:0000256" key="5">
    <source>
        <dbReference type="ARBA" id="ARBA00022737"/>
    </source>
</evidence>
<feature type="transmembrane region" description="Helical" evidence="14">
    <location>
        <begin position="1138"/>
        <end position="1161"/>
    </location>
</feature>
<dbReference type="Gene3D" id="2.60.40.10">
    <property type="entry name" value="Immunoglobulins"/>
    <property type="match status" value="3"/>
</dbReference>
<dbReference type="GO" id="GO:0005886">
    <property type="term" value="C:plasma membrane"/>
    <property type="evidence" value="ECO:0007669"/>
    <property type="project" value="UniProtKB-SubCell"/>
</dbReference>
<dbReference type="InterPro" id="IPR003961">
    <property type="entry name" value="FN3_dom"/>
</dbReference>
<dbReference type="SUPFAM" id="SSF49899">
    <property type="entry name" value="Concanavalin A-like lectins/glucanases"/>
    <property type="match status" value="2"/>
</dbReference>
<dbReference type="SMART" id="SM00409">
    <property type="entry name" value="IG"/>
    <property type="match status" value="2"/>
</dbReference>
<keyword evidence="5" id="KW-0677">Repeat</keyword>
<feature type="domain" description="Fibronectin type-III" evidence="18">
    <location>
        <begin position="415"/>
        <end position="508"/>
    </location>
</feature>
<dbReference type="InterPro" id="IPR036116">
    <property type="entry name" value="FN3_sf"/>
</dbReference>
<reference evidence="20" key="1">
    <citation type="journal article" date="2017" name="bioRxiv">
        <title>Comparative analysis of the genomes of Stylophora pistillata and Acropora digitifera provides evidence for extensive differences between species of corals.</title>
        <authorList>
            <person name="Voolstra C.R."/>
            <person name="Li Y."/>
            <person name="Liew Y.J."/>
            <person name="Baumgarten S."/>
            <person name="Zoccola D."/>
            <person name="Flot J.-F."/>
            <person name="Tambutte S."/>
            <person name="Allemand D."/>
            <person name="Aranda M."/>
        </authorList>
    </citation>
    <scope>NUCLEOTIDE SEQUENCE [LARGE SCALE GENOMIC DNA]</scope>
</reference>
<dbReference type="GO" id="GO:0004930">
    <property type="term" value="F:G protein-coupled receptor activity"/>
    <property type="evidence" value="ECO:0007669"/>
    <property type="project" value="UniProtKB-KW"/>
</dbReference>
<dbReference type="InterPro" id="IPR013783">
    <property type="entry name" value="Ig-like_fold"/>
</dbReference>
<feature type="transmembrane region" description="Helical" evidence="14">
    <location>
        <begin position="1173"/>
        <end position="1196"/>
    </location>
</feature>
<dbReference type="Pfam" id="PF07679">
    <property type="entry name" value="I-set"/>
    <property type="match status" value="1"/>
</dbReference>
<evidence type="ECO:0000259" key="15">
    <source>
        <dbReference type="PROSITE" id="PS50221"/>
    </source>
</evidence>
<feature type="compositionally biased region" description="Polar residues" evidence="13">
    <location>
        <begin position="1334"/>
        <end position="1355"/>
    </location>
</feature>
<feature type="transmembrane region" description="Helical" evidence="14">
    <location>
        <begin position="1069"/>
        <end position="1094"/>
    </location>
</feature>
<evidence type="ECO:0000256" key="9">
    <source>
        <dbReference type="ARBA" id="ARBA00023157"/>
    </source>
</evidence>
<keyword evidence="10" id="KW-0675">Receptor</keyword>
<dbReference type="InterPro" id="IPR057244">
    <property type="entry name" value="GAIN_B"/>
</dbReference>
<dbReference type="SMART" id="SM00303">
    <property type="entry name" value="GPS"/>
    <property type="match status" value="1"/>
</dbReference>
<dbReference type="InterPro" id="IPR017981">
    <property type="entry name" value="GPCR_2-like_7TM"/>
</dbReference>
<gene>
    <name evidence="19" type="primary">LPHN3</name>
    <name evidence="19" type="ORF">AWC38_SpisGene14867</name>
</gene>
<dbReference type="OrthoDB" id="10052455at2759"/>
<dbReference type="Pfam" id="PF00002">
    <property type="entry name" value="7tm_2"/>
    <property type="match status" value="1"/>
</dbReference>
<evidence type="ECO:0000256" key="13">
    <source>
        <dbReference type="SAM" id="MobiDB-lite"/>
    </source>
</evidence>
<evidence type="ECO:0000256" key="6">
    <source>
        <dbReference type="ARBA" id="ARBA00022989"/>
    </source>
</evidence>
<name>A0A2B4RVQ8_STYPI</name>
<feature type="region of interest" description="Disordered" evidence="13">
    <location>
        <begin position="1405"/>
        <end position="1429"/>
    </location>
</feature>
<evidence type="ECO:0000313" key="19">
    <source>
        <dbReference type="EMBL" id="PFX20650.1"/>
    </source>
</evidence>
<evidence type="ECO:0000256" key="2">
    <source>
        <dbReference type="ARBA" id="ARBA00007343"/>
    </source>
</evidence>
<feature type="compositionally biased region" description="Polar residues" evidence="13">
    <location>
        <begin position="1419"/>
        <end position="1428"/>
    </location>
</feature>
<dbReference type="FunFam" id="1.20.1070.10:FF:000058">
    <property type="entry name" value="Adhesion G protein-coupled receptor F5"/>
    <property type="match status" value="1"/>
</dbReference>
<dbReference type="InterPro" id="IPR000832">
    <property type="entry name" value="GPCR_2_secretin-like"/>
</dbReference>
<keyword evidence="4 14" id="KW-0812">Transmembrane</keyword>
<dbReference type="Gene3D" id="4.10.1240.10">
    <property type="entry name" value="GPCR, family 2, extracellular hormone receptor domain"/>
    <property type="match status" value="1"/>
</dbReference>
<keyword evidence="8 14" id="KW-0472">Membrane</keyword>
<evidence type="ECO:0000313" key="20">
    <source>
        <dbReference type="Proteomes" id="UP000225706"/>
    </source>
</evidence>
<feature type="domain" description="Ig-like" evidence="17">
    <location>
        <begin position="506"/>
        <end position="596"/>
    </location>
</feature>
<dbReference type="InterPro" id="IPR013320">
    <property type="entry name" value="ConA-like_dom_sf"/>
</dbReference>
<keyword evidence="11" id="KW-0325">Glycoprotein</keyword>
<dbReference type="Pfam" id="PF00629">
    <property type="entry name" value="MAM"/>
    <property type="match status" value="1"/>
</dbReference>
<feature type="transmembrane region" description="Helical" evidence="14">
    <location>
        <begin position="1288"/>
        <end position="1311"/>
    </location>
</feature>